<dbReference type="InterPro" id="IPR036259">
    <property type="entry name" value="MFS_trans_sf"/>
</dbReference>
<dbReference type="SUPFAM" id="SSF103473">
    <property type="entry name" value="MFS general substrate transporter"/>
    <property type="match status" value="1"/>
</dbReference>
<dbReference type="PANTHER" id="PTHR48021">
    <property type="match status" value="1"/>
</dbReference>
<dbReference type="PANTHER" id="PTHR48021:SF33">
    <property type="entry name" value="AT22075P-RELATED"/>
    <property type="match status" value="1"/>
</dbReference>
<comment type="caution">
    <text evidence="2">The sequence shown here is derived from an EMBL/GenBank/DDBJ whole genome shotgun (WGS) entry which is preliminary data.</text>
</comment>
<evidence type="ECO:0000256" key="1">
    <source>
        <dbReference type="SAM" id="Phobius"/>
    </source>
</evidence>
<feature type="transmembrane region" description="Helical" evidence="1">
    <location>
        <begin position="137"/>
        <end position="158"/>
    </location>
</feature>
<keyword evidence="1" id="KW-1133">Transmembrane helix</keyword>
<feature type="transmembrane region" description="Helical" evidence="1">
    <location>
        <begin position="50"/>
        <end position="72"/>
    </location>
</feature>
<proteinExistence type="predicted"/>
<dbReference type="AlphaFoldDB" id="A0AAU9UF05"/>
<feature type="transmembrane region" description="Helical" evidence="1">
    <location>
        <begin position="7"/>
        <end position="26"/>
    </location>
</feature>
<dbReference type="Gene3D" id="1.20.1250.20">
    <property type="entry name" value="MFS general substrate transporter like domains"/>
    <property type="match status" value="1"/>
</dbReference>
<sequence length="351" mass="38748">MSIVFQVLSTAIVNFGGMIVGIFYTWPSSTIGLFTSPNTPLNRVMTETEISFLGSLPSISAIIVTPFVGIIIDSLGRKWSCIVFSLIQLASWVIITTCARVEVILFAMFVCGLSSCMFIVVTIYVGEFCENSVRGSMVSATMIFFGTGMLVSYLMGGLLDYKTMNYVGLSLTVLGLVLLSTIKESPLYLLKYGREQVKHSKLLEALPTISISDEISVPAVYNYILNISVTKDQVFRVLKGLDPTKGAVSDGIPSIFATRCASALALPFSLIINKSLSSGVFPTAWKEALVIPLYKTSDKCSVKDYRPISILSDRGWRRRKHGIERLENCIQKTEEAKKVLKQLAEKRDWLP</sequence>
<accession>A0AAU9UF05</accession>
<organism evidence="2 3">
    <name type="scientific">Euphydryas editha</name>
    <name type="common">Edith's checkerspot</name>
    <dbReference type="NCBI Taxonomy" id="104508"/>
    <lineage>
        <taxon>Eukaryota</taxon>
        <taxon>Metazoa</taxon>
        <taxon>Ecdysozoa</taxon>
        <taxon>Arthropoda</taxon>
        <taxon>Hexapoda</taxon>
        <taxon>Insecta</taxon>
        <taxon>Pterygota</taxon>
        <taxon>Neoptera</taxon>
        <taxon>Endopterygota</taxon>
        <taxon>Lepidoptera</taxon>
        <taxon>Glossata</taxon>
        <taxon>Ditrysia</taxon>
        <taxon>Papilionoidea</taxon>
        <taxon>Nymphalidae</taxon>
        <taxon>Nymphalinae</taxon>
        <taxon>Euphydryas</taxon>
    </lineage>
</organism>
<dbReference type="InterPro" id="IPR011701">
    <property type="entry name" value="MFS"/>
</dbReference>
<reference evidence="2" key="1">
    <citation type="submission" date="2022-03" db="EMBL/GenBank/DDBJ databases">
        <authorList>
            <person name="Tunstrom K."/>
        </authorList>
    </citation>
    <scope>NUCLEOTIDE SEQUENCE</scope>
</reference>
<keyword evidence="3" id="KW-1185">Reference proteome</keyword>
<dbReference type="InterPro" id="IPR050549">
    <property type="entry name" value="MFS_Trehalose_Transporter"/>
</dbReference>
<evidence type="ECO:0000313" key="3">
    <source>
        <dbReference type="Proteomes" id="UP001153954"/>
    </source>
</evidence>
<dbReference type="EMBL" id="CAKOGL010000018">
    <property type="protein sequence ID" value="CAH2097900.1"/>
    <property type="molecule type" value="Genomic_DNA"/>
</dbReference>
<feature type="transmembrane region" description="Helical" evidence="1">
    <location>
        <begin position="103"/>
        <end position="125"/>
    </location>
</feature>
<name>A0AAU9UF05_EUPED</name>
<keyword evidence="1" id="KW-0472">Membrane</keyword>
<dbReference type="GO" id="GO:0016020">
    <property type="term" value="C:membrane"/>
    <property type="evidence" value="ECO:0007669"/>
    <property type="project" value="TreeGrafter"/>
</dbReference>
<dbReference type="Proteomes" id="UP001153954">
    <property type="component" value="Unassembled WGS sequence"/>
</dbReference>
<evidence type="ECO:0000313" key="2">
    <source>
        <dbReference type="EMBL" id="CAH2097900.1"/>
    </source>
</evidence>
<keyword evidence="1" id="KW-0812">Transmembrane</keyword>
<gene>
    <name evidence="2" type="ORF">EEDITHA_LOCUS13071</name>
</gene>
<dbReference type="GO" id="GO:0022857">
    <property type="term" value="F:transmembrane transporter activity"/>
    <property type="evidence" value="ECO:0007669"/>
    <property type="project" value="InterPro"/>
</dbReference>
<feature type="transmembrane region" description="Helical" evidence="1">
    <location>
        <begin position="164"/>
        <end position="182"/>
    </location>
</feature>
<dbReference type="Pfam" id="PF07690">
    <property type="entry name" value="MFS_1"/>
    <property type="match status" value="1"/>
</dbReference>
<protein>
    <submittedName>
        <fullName evidence="2">Uncharacterized protein</fullName>
    </submittedName>
</protein>